<comment type="caution">
    <text evidence="3">The sequence shown here is derived from an EMBL/GenBank/DDBJ whole genome shotgun (WGS) entry which is preliminary data.</text>
</comment>
<name>A0A9P6TUY3_9FUNG</name>
<dbReference type="AlphaFoldDB" id="A0A9P6TUY3"/>
<sequence length="96" mass="10200">GYLTATATRALIFIEADSPAIGLMCFIGVGMAEVSTCEITVKEGQHVKKGSEIGMFHYGGSTFCLIFPKDVNLTGLPSPDMEENVPVKSQLAIAHP</sequence>
<keyword evidence="1" id="KW-0210">Decarboxylase</keyword>
<gene>
    <name evidence="3" type="ORF">BG011_002339</name>
</gene>
<dbReference type="Pfam" id="PF02666">
    <property type="entry name" value="PS_Dcarbxylase"/>
    <property type="match status" value="1"/>
</dbReference>
<evidence type="ECO:0000313" key="4">
    <source>
        <dbReference type="Proteomes" id="UP000726737"/>
    </source>
</evidence>
<keyword evidence="4" id="KW-1185">Reference proteome</keyword>
<organism evidence="3 4">
    <name type="scientific">Mortierella polycephala</name>
    <dbReference type="NCBI Taxonomy" id="41804"/>
    <lineage>
        <taxon>Eukaryota</taxon>
        <taxon>Fungi</taxon>
        <taxon>Fungi incertae sedis</taxon>
        <taxon>Mucoromycota</taxon>
        <taxon>Mortierellomycotina</taxon>
        <taxon>Mortierellomycetes</taxon>
        <taxon>Mortierellales</taxon>
        <taxon>Mortierellaceae</taxon>
        <taxon>Mortierella</taxon>
    </lineage>
</organism>
<dbReference type="EMBL" id="JAAAJA010001726">
    <property type="protein sequence ID" value="KAG0246761.1"/>
    <property type="molecule type" value="Genomic_DNA"/>
</dbReference>
<evidence type="ECO:0000313" key="3">
    <source>
        <dbReference type="EMBL" id="KAG0246761.1"/>
    </source>
</evidence>
<dbReference type="GO" id="GO:0006646">
    <property type="term" value="P:phosphatidylethanolamine biosynthetic process"/>
    <property type="evidence" value="ECO:0007669"/>
    <property type="project" value="TreeGrafter"/>
</dbReference>
<proteinExistence type="predicted"/>
<evidence type="ECO:0000256" key="2">
    <source>
        <dbReference type="ARBA" id="ARBA00023239"/>
    </source>
</evidence>
<dbReference type="OrthoDB" id="5973539at2759"/>
<feature type="non-terminal residue" evidence="3">
    <location>
        <position position="1"/>
    </location>
</feature>
<dbReference type="PANTHER" id="PTHR10067">
    <property type="entry name" value="PHOSPHATIDYLSERINE DECARBOXYLASE"/>
    <property type="match status" value="1"/>
</dbReference>
<reference evidence="3" key="1">
    <citation type="journal article" date="2020" name="Fungal Divers.">
        <title>Resolving the Mortierellaceae phylogeny through synthesis of multi-gene phylogenetics and phylogenomics.</title>
        <authorList>
            <person name="Vandepol N."/>
            <person name="Liber J."/>
            <person name="Desiro A."/>
            <person name="Na H."/>
            <person name="Kennedy M."/>
            <person name="Barry K."/>
            <person name="Grigoriev I.V."/>
            <person name="Miller A.N."/>
            <person name="O'Donnell K."/>
            <person name="Stajich J.E."/>
            <person name="Bonito G."/>
        </authorList>
    </citation>
    <scope>NUCLEOTIDE SEQUENCE</scope>
    <source>
        <strain evidence="3">KOD948</strain>
    </source>
</reference>
<evidence type="ECO:0008006" key="5">
    <source>
        <dbReference type="Google" id="ProtNLM"/>
    </source>
</evidence>
<dbReference type="Proteomes" id="UP000726737">
    <property type="component" value="Unassembled WGS sequence"/>
</dbReference>
<keyword evidence="2" id="KW-0456">Lyase</keyword>
<dbReference type="PANTHER" id="PTHR10067:SF9">
    <property type="entry name" value="PHOSPHATIDYLSERINE DECARBOXYLASE FAMILY PROTEIN (AFU_ORTHOLOGUE AFUA_7G01730)"/>
    <property type="match status" value="1"/>
</dbReference>
<evidence type="ECO:0000256" key="1">
    <source>
        <dbReference type="ARBA" id="ARBA00022793"/>
    </source>
</evidence>
<accession>A0A9P6TUY3</accession>
<dbReference type="InterPro" id="IPR003817">
    <property type="entry name" value="PS_Dcarbxylase"/>
</dbReference>
<protein>
    <recommendedName>
        <fullName evidence="5">Phosphatidylserine decarboxylase</fullName>
    </recommendedName>
</protein>
<dbReference type="GO" id="GO:0005739">
    <property type="term" value="C:mitochondrion"/>
    <property type="evidence" value="ECO:0007669"/>
    <property type="project" value="TreeGrafter"/>
</dbReference>
<dbReference type="GO" id="GO:0004609">
    <property type="term" value="F:phosphatidylserine decarboxylase activity"/>
    <property type="evidence" value="ECO:0007669"/>
    <property type="project" value="InterPro"/>
</dbReference>